<dbReference type="OrthoDB" id="8097345at2"/>
<reference evidence="3" key="1">
    <citation type="submission" date="2018-05" db="EMBL/GenBank/DDBJ databases">
        <title>Complete Genome Sequence of Methylobacterium sp. 17SD2-17.</title>
        <authorList>
            <person name="Srinivasan S."/>
        </authorList>
    </citation>
    <scope>NUCLEOTIDE SEQUENCE [LARGE SCALE GENOMIC DNA]</scope>
    <source>
        <strain evidence="3">17SD2-17</strain>
    </source>
</reference>
<evidence type="ECO:0000313" key="3">
    <source>
        <dbReference type="Proteomes" id="UP000245926"/>
    </source>
</evidence>
<proteinExistence type="predicted"/>
<feature type="compositionally biased region" description="Basic and acidic residues" evidence="1">
    <location>
        <begin position="230"/>
        <end position="239"/>
    </location>
</feature>
<name>A0A2U8W1A4_9HYPH</name>
<keyword evidence="3" id="KW-1185">Reference proteome</keyword>
<accession>A0A2U8W1A4</accession>
<dbReference type="Proteomes" id="UP000245926">
    <property type="component" value="Chromosome"/>
</dbReference>
<dbReference type="RefSeq" id="WP_109887532.1">
    <property type="nucleotide sequence ID" value="NZ_CP029550.1"/>
</dbReference>
<evidence type="ECO:0000313" key="2">
    <source>
        <dbReference type="EMBL" id="AWN39845.1"/>
    </source>
</evidence>
<evidence type="ECO:0008006" key="4">
    <source>
        <dbReference type="Google" id="ProtNLM"/>
    </source>
</evidence>
<dbReference type="EMBL" id="CP029550">
    <property type="protein sequence ID" value="AWN39845.1"/>
    <property type="molecule type" value="Genomic_DNA"/>
</dbReference>
<evidence type="ECO:0000256" key="1">
    <source>
        <dbReference type="SAM" id="MobiDB-lite"/>
    </source>
</evidence>
<feature type="compositionally biased region" description="Polar residues" evidence="1">
    <location>
        <begin position="214"/>
        <end position="224"/>
    </location>
</feature>
<dbReference type="InterPro" id="IPR021451">
    <property type="entry name" value="DUF3102"/>
</dbReference>
<dbReference type="KEGG" id="mets:DK389_03970"/>
<feature type="region of interest" description="Disordered" evidence="1">
    <location>
        <begin position="142"/>
        <end position="252"/>
    </location>
</feature>
<gene>
    <name evidence="2" type="ORF">DK389_03970</name>
</gene>
<dbReference type="AlphaFoldDB" id="A0A2U8W1A4"/>
<dbReference type="Pfam" id="PF11300">
    <property type="entry name" value="DUF3102"/>
    <property type="match status" value="1"/>
</dbReference>
<sequence>MNPHDQPNSAPHKFSYDGMDPESATRLQALTNDIRKLTRTTSEIIFEIGERLGTAKGIVRHGEWGSYLEREFGWTERTAQRFMNVHETFRDKSDIVSVLGPTALYLLAAPSVPQTVRDSVEVRLQQGERLSIREVKQLIDAEGRTHQPGTRFNPPSDAAPQSQAEDQLGAEERPGADDQPGAGERPGADDPPGAGERPGAGFDTKGVVGPEADPQSSSEPTPSAGTKRPSSKEATEKDPVLSGDGFEGRAETDEPEFLLAKYVVEHFNGEFDKLLTGLNEVDPQKFCDALRGACPKPR</sequence>
<protein>
    <recommendedName>
        <fullName evidence="4">DUF3102 domain-containing protein</fullName>
    </recommendedName>
</protein>
<organism evidence="2 3">
    <name type="scientific">Methylobacterium durans</name>
    <dbReference type="NCBI Taxonomy" id="2202825"/>
    <lineage>
        <taxon>Bacteria</taxon>
        <taxon>Pseudomonadati</taxon>
        <taxon>Pseudomonadota</taxon>
        <taxon>Alphaproteobacteria</taxon>
        <taxon>Hyphomicrobiales</taxon>
        <taxon>Methylobacteriaceae</taxon>
        <taxon>Methylobacterium</taxon>
    </lineage>
</organism>